<evidence type="ECO:0000313" key="3">
    <source>
        <dbReference type="Proteomes" id="UP000326553"/>
    </source>
</evidence>
<feature type="domain" description="EF-hand" evidence="1">
    <location>
        <begin position="137"/>
        <end position="172"/>
    </location>
</feature>
<name>A0A5J6HMY2_STRAD</name>
<reference evidence="2 3" key="1">
    <citation type="submission" date="2017-09" db="EMBL/GenBank/DDBJ databases">
        <authorList>
            <person name="Lee N."/>
            <person name="Cho B.-K."/>
        </authorList>
    </citation>
    <scope>NUCLEOTIDE SEQUENCE [LARGE SCALE GENOMIC DNA]</scope>
    <source>
        <strain evidence="2 3">ATCC 12461</strain>
    </source>
</reference>
<dbReference type="InterPro" id="IPR011992">
    <property type="entry name" value="EF-hand-dom_pair"/>
</dbReference>
<dbReference type="PROSITE" id="PS50222">
    <property type="entry name" value="EF_HAND_2"/>
    <property type="match status" value="3"/>
</dbReference>
<feature type="domain" description="EF-hand" evidence="1">
    <location>
        <begin position="99"/>
        <end position="134"/>
    </location>
</feature>
<dbReference type="SUPFAM" id="SSF47473">
    <property type="entry name" value="EF-hand"/>
    <property type="match status" value="1"/>
</dbReference>
<dbReference type="SMART" id="SM00054">
    <property type="entry name" value="EFh"/>
    <property type="match status" value="3"/>
</dbReference>
<dbReference type="GO" id="GO:0005509">
    <property type="term" value="F:calcium ion binding"/>
    <property type="evidence" value="ECO:0007669"/>
    <property type="project" value="InterPro"/>
</dbReference>
<dbReference type="AlphaFoldDB" id="A0A5J6HMY2"/>
<dbReference type="KEGG" id="salw:CP975_32335"/>
<organism evidence="2 3">
    <name type="scientific">Streptomyces alboniger</name>
    <dbReference type="NCBI Taxonomy" id="132473"/>
    <lineage>
        <taxon>Bacteria</taxon>
        <taxon>Bacillati</taxon>
        <taxon>Actinomycetota</taxon>
        <taxon>Actinomycetes</taxon>
        <taxon>Kitasatosporales</taxon>
        <taxon>Streptomycetaceae</taxon>
        <taxon>Streptomyces</taxon>
        <taxon>Streptomyces aurantiacus group</taxon>
    </lineage>
</organism>
<dbReference type="InterPro" id="IPR018247">
    <property type="entry name" value="EF_Hand_1_Ca_BS"/>
</dbReference>
<dbReference type="Pfam" id="PF13499">
    <property type="entry name" value="EF-hand_7"/>
    <property type="match status" value="1"/>
</dbReference>
<dbReference type="Gene3D" id="1.10.238.10">
    <property type="entry name" value="EF-hand"/>
    <property type="match status" value="1"/>
</dbReference>
<dbReference type="PROSITE" id="PS00018">
    <property type="entry name" value="EF_HAND_1"/>
    <property type="match status" value="3"/>
</dbReference>
<dbReference type="EMBL" id="CP023695">
    <property type="protein sequence ID" value="QEV21596.1"/>
    <property type="molecule type" value="Genomic_DNA"/>
</dbReference>
<dbReference type="CDD" id="cd00051">
    <property type="entry name" value="EFh"/>
    <property type="match status" value="1"/>
</dbReference>
<dbReference type="OrthoDB" id="3530529at2"/>
<evidence type="ECO:0000259" key="1">
    <source>
        <dbReference type="PROSITE" id="PS50222"/>
    </source>
</evidence>
<evidence type="ECO:0000313" key="2">
    <source>
        <dbReference type="EMBL" id="QEV21596.1"/>
    </source>
</evidence>
<keyword evidence="3" id="KW-1185">Reference proteome</keyword>
<sequence>MSRATPMQQQRATRAASLASIGGVGIHRLPPWSIAPWSKGRHLAMNGNAHERTRTRFDMLDANGDGQLQRQDFQLLADRVIASQDEPLDSAKAQQARSAHEAYWQGLLDHADTNGDGIVSFEEYAAAVRDSGAQDRFIRPYARAMVNLCDRDDDGRVERADYLAYMAAVGFAPDRAASMFDQLDRAGEGNIRADAWAEVICRYYGSPAEDAVADQLIGSPS</sequence>
<proteinExistence type="predicted"/>
<dbReference type="Proteomes" id="UP000326553">
    <property type="component" value="Chromosome"/>
</dbReference>
<accession>A0A5J6HMY2</accession>
<dbReference type="InterPro" id="IPR002048">
    <property type="entry name" value="EF_hand_dom"/>
</dbReference>
<gene>
    <name evidence="2" type="ORF">CP975_32335</name>
</gene>
<feature type="domain" description="EF-hand" evidence="1">
    <location>
        <begin position="48"/>
        <end position="83"/>
    </location>
</feature>
<protein>
    <recommendedName>
        <fullName evidence="1">EF-hand domain-containing protein</fullName>
    </recommendedName>
</protein>